<dbReference type="RefSeq" id="YP_009836197.1">
    <property type="nucleotide sequence ID" value="NC_048687.1"/>
</dbReference>
<dbReference type="GeneID" id="55606436"/>
<evidence type="ECO:0000313" key="1">
    <source>
        <dbReference type="EMBL" id="AUM59734.1"/>
    </source>
</evidence>
<name>A0A2I6PI67_9CAUD</name>
<reference evidence="1 2" key="1">
    <citation type="journal article" date="2018" name="Arch. Virol.">
        <title>Genome sequence of the novel virulent bacteriophage PMBT14 with lytic activity against Pseudomonas fluorescens DSM 50090(R).</title>
        <authorList>
            <person name="Koberg S."/>
            <person name="Gieschler S."/>
            <person name="Brinks E."/>
            <person name="Wenning M."/>
            <person name="Neve H."/>
            <person name="Franz C.M."/>
        </authorList>
    </citation>
    <scope>NUCLEOTIDE SEQUENCE [LARGE SCALE GENOMIC DNA]</scope>
</reference>
<organism evidence="1 2">
    <name type="scientific">Pseudomonas phage PMBT14</name>
    <dbReference type="NCBI Taxonomy" id="2059855"/>
    <lineage>
        <taxon>Viruses</taxon>
        <taxon>Duplodnaviria</taxon>
        <taxon>Heunggongvirae</taxon>
        <taxon>Uroviricota</taxon>
        <taxon>Caudoviricetes</taxon>
        <taxon>Knuthellervirus</taxon>
        <taxon>Knuthellervirus PMBT14</taxon>
    </lineage>
</organism>
<dbReference type="Proteomes" id="UP000240618">
    <property type="component" value="Segment"/>
</dbReference>
<sequence length="400" mass="42222">MSIVSINLGQAANDGTGEALRSGGEKINANFAELDTRVNAAKNAADTANTALPGKQPLNAKLTSLATAIGTAAGLVPYLRNASATAYSFAELVLDLYDPTPARIMTTGYGGIGLNNNAAFLGTNLNPDNYVVSAHSYWGTWTLAGIGNITGFLSLQTGESNNRTQKVSAVDGNSYQRAMRANVWGAWYRSLLSGDNGLQIALLNRTMTPDASIATGQANTGASFAYSNTAPVSGNDAATMTLQVSAGYAGQFIHDLSTNEIYIRSKIGGTVGAYSKQYNSRNVVADPTVVNGGIVSTVIISGWTVTRFRNGSMIMILPFQQAGSALAANEQRVIDWAVPTAFDLSKPWHATASVVPQTDYNYTVPSCWCPSSGSIFRVAVRNGPTAQTFNVSLRLEAFWG</sequence>
<proteinExistence type="predicted"/>
<evidence type="ECO:0000313" key="2">
    <source>
        <dbReference type="Proteomes" id="UP000240618"/>
    </source>
</evidence>
<dbReference type="InterPro" id="IPR036240">
    <property type="entry name" value="Gp9-like_sf"/>
</dbReference>
<dbReference type="EMBL" id="MG596800">
    <property type="protein sequence ID" value="AUM59734.1"/>
    <property type="molecule type" value="Genomic_DNA"/>
</dbReference>
<accession>A0A2I6PI67</accession>
<dbReference type="SUPFAM" id="SSF50017">
    <property type="entry name" value="gp9"/>
    <property type="match status" value="1"/>
</dbReference>
<dbReference type="KEGG" id="vg:55606436"/>
<protein>
    <submittedName>
        <fullName evidence="1">Baseplate wedge subunit and tail pin protein</fullName>
    </submittedName>
</protein>
<keyword evidence="2" id="KW-1185">Reference proteome</keyword>